<gene>
    <name evidence="1" type="ORF">TH53_08060</name>
</gene>
<dbReference type="Proteomes" id="UP000032049">
    <property type="component" value="Unassembled WGS sequence"/>
</dbReference>
<evidence type="ECO:0000313" key="1">
    <source>
        <dbReference type="EMBL" id="KIO77600.1"/>
    </source>
</evidence>
<organism evidence="1 2">
    <name type="scientific">Pedobacter lusitanus</name>
    <dbReference type="NCBI Taxonomy" id="1503925"/>
    <lineage>
        <taxon>Bacteria</taxon>
        <taxon>Pseudomonadati</taxon>
        <taxon>Bacteroidota</taxon>
        <taxon>Sphingobacteriia</taxon>
        <taxon>Sphingobacteriales</taxon>
        <taxon>Sphingobacteriaceae</taxon>
        <taxon>Pedobacter</taxon>
    </lineage>
</organism>
<comment type="caution">
    <text evidence="1">The sequence shown here is derived from an EMBL/GenBank/DDBJ whole genome shotgun (WGS) entry which is preliminary data.</text>
</comment>
<accession>A0A0D0GN32</accession>
<keyword evidence="2" id="KW-1185">Reference proteome</keyword>
<protein>
    <recommendedName>
        <fullName evidence="3">F5/8 type C domain-containing protein</fullName>
    </recommendedName>
</protein>
<proteinExistence type="predicted"/>
<dbReference type="AlphaFoldDB" id="A0A0D0GN32"/>
<evidence type="ECO:0008006" key="3">
    <source>
        <dbReference type="Google" id="ProtNLM"/>
    </source>
</evidence>
<name>A0A0D0GN32_9SPHI</name>
<dbReference type="Gene3D" id="2.60.120.260">
    <property type="entry name" value="Galactose-binding domain-like"/>
    <property type="match status" value="1"/>
</dbReference>
<reference evidence="1 2" key="1">
    <citation type="submission" date="2015-01" db="EMBL/GenBank/DDBJ databases">
        <title>Draft genome sequence of Pedobacter sp. NL19 isolated from sludge of an effluent treatment pond in an abandoned uranium mine.</title>
        <authorList>
            <person name="Santos T."/>
            <person name="Caetano T."/>
            <person name="Covas C."/>
            <person name="Cruz A."/>
            <person name="Mendo S."/>
        </authorList>
    </citation>
    <scope>NUCLEOTIDE SEQUENCE [LARGE SCALE GENOMIC DNA]</scope>
    <source>
        <strain evidence="1 2">NL19</strain>
    </source>
</reference>
<dbReference type="EMBL" id="JXRA01000031">
    <property type="protein sequence ID" value="KIO77600.1"/>
    <property type="molecule type" value="Genomic_DNA"/>
</dbReference>
<sequence length="200" mass="22490">MPNNERGATYKGNKVFIYVYNWKSGNLKLPIIKGNQVLKASFLNLEEKLLWKQLGDSLNFVAPIKAVPIATIIELTMEKKVSASFSAFNNSIFNDPAYGTKIKTEPIKINEWKNNQKEIDLGKVENVTGLGLSANDDRIKISVSVNGKEWQNLDLSGHNRNEISLTTFIAGAHVLGCNIRYIRLHILDRLADLKVDIYSK</sequence>
<evidence type="ECO:0000313" key="2">
    <source>
        <dbReference type="Proteomes" id="UP000032049"/>
    </source>
</evidence>